<evidence type="ECO:0000256" key="1">
    <source>
        <dbReference type="SAM" id="MobiDB-lite"/>
    </source>
</evidence>
<feature type="region of interest" description="Disordered" evidence="1">
    <location>
        <begin position="203"/>
        <end position="247"/>
    </location>
</feature>
<organism evidence="2 3">
    <name type="scientific">Dunaliella salina</name>
    <name type="common">Green alga</name>
    <name type="synonym">Protococcus salinus</name>
    <dbReference type="NCBI Taxonomy" id="3046"/>
    <lineage>
        <taxon>Eukaryota</taxon>
        <taxon>Viridiplantae</taxon>
        <taxon>Chlorophyta</taxon>
        <taxon>core chlorophytes</taxon>
        <taxon>Chlorophyceae</taxon>
        <taxon>CS clade</taxon>
        <taxon>Chlamydomonadales</taxon>
        <taxon>Dunaliellaceae</taxon>
        <taxon>Dunaliella</taxon>
    </lineage>
</organism>
<feature type="compositionally biased region" description="Basic and acidic residues" evidence="1">
    <location>
        <begin position="685"/>
        <end position="695"/>
    </location>
</feature>
<protein>
    <submittedName>
        <fullName evidence="2">Uncharacterized protein</fullName>
    </submittedName>
</protein>
<gene>
    <name evidence="2" type="ORF">DUNSADRAFT_7784</name>
</gene>
<evidence type="ECO:0000313" key="2">
    <source>
        <dbReference type="EMBL" id="KAF5835194.1"/>
    </source>
</evidence>
<dbReference type="SUPFAM" id="SSF47240">
    <property type="entry name" value="Ferritin-like"/>
    <property type="match status" value="1"/>
</dbReference>
<feature type="compositionally biased region" description="Low complexity" evidence="1">
    <location>
        <begin position="166"/>
        <end position="184"/>
    </location>
</feature>
<feature type="compositionally biased region" description="Low complexity" evidence="1">
    <location>
        <begin position="50"/>
        <end position="59"/>
    </location>
</feature>
<feature type="region of interest" description="Disordered" evidence="1">
    <location>
        <begin position="553"/>
        <end position="627"/>
    </location>
</feature>
<feature type="region of interest" description="Disordered" evidence="1">
    <location>
        <begin position="50"/>
        <end position="83"/>
    </location>
</feature>
<dbReference type="PANTHER" id="PTHR42782">
    <property type="entry name" value="SI:CH73-314G15.3"/>
    <property type="match status" value="1"/>
</dbReference>
<dbReference type="Pfam" id="PF04305">
    <property type="entry name" value="DUF455"/>
    <property type="match status" value="1"/>
</dbReference>
<keyword evidence="3" id="KW-1185">Reference proteome</keyword>
<accession>A0ABQ7GKQ8</accession>
<dbReference type="InterPro" id="IPR009078">
    <property type="entry name" value="Ferritin-like_SF"/>
</dbReference>
<reference evidence="2" key="1">
    <citation type="submission" date="2017-08" db="EMBL/GenBank/DDBJ databases">
        <authorList>
            <person name="Polle J.E."/>
            <person name="Barry K."/>
            <person name="Cushman J."/>
            <person name="Schmutz J."/>
            <person name="Tran D."/>
            <person name="Hathwaick L.T."/>
            <person name="Yim W.C."/>
            <person name="Jenkins J."/>
            <person name="Mckie-Krisberg Z.M."/>
            <person name="Prochnik S."/>
            <person name="Lindquist E."/>
            <person name="Dockter R.B."/>
            <person name="Adam C."/>
            <person name="Molina H."/>
            <person name="Bunkerborg J."/>
            <person name="Jin E."/>
            <person name="Buchheim M."/>
            <person name="Magnuson J."/>
        </authorList>
    </citation>
    <scope>NUCLEOTIDE SEQUENCE</scope>
    <source>
        <strain evidence="2">CCAP 19/18</strain>
    </source>
</reference>
<name>A0ABQ7GKQ8_DUNSA</name>
<sequence length="759" mass="79706">MRRSDRLRCAATSTARSSLMHLTPSTSHTNHQHSSHVSEVHGIAQVGAAAGNQAQSSVNPSPNPTATAGLPPKDTAGVQEWSGLSEWRARGVDLGRGWGRKGPTADVRAPGADEWEGVPLAGSLVECALQVLNTASPTGKAALTHRAWLAYNQGRLPLMPRQTFQPSQAMSASPAPAAGADANKTTAPFSFPSSAAAAGANTATTTAPSSVPSAAPSTSPLSSSSLSWPLPSPSSAAGTDTRTSGLARVGPAASCGFRPCAVVPTPPIRPARPARPVLVVPKLVPSFERGESPMTSGAAHMLHNLAHIELNAVDLAWDTVARFANGPIGAALPDLFFSDFARVADDESRHLGWCLQRLEELGHAYGDMPAHNLLWEGAQASSDDLSARLAVVPMSQEARGLDAGQRLVSRLIGSQDKRSAAIVERISQEERAHVAVGIAWFKRVCLAMGVEVPDIFRAHVSELCPELLKGPFHHAARQEVGLKRDMYDITSWPEAAAKAIMPPTEAAWLRGRGGQVRRRQAMGGMLLPLQQQQLQQPLQQQQEAMDNSSMLIPLQQQQSQQPQQHHHHHHHHNAGSELTGPGSTSSCAGGQQGGTDRTPGISVDVHQQEDKQSDKQGWQGSPDEGRVQVGADASCFAPVRHQDSQQGSWDGLAASGSGCDRSVHGWGSQLGNGSGPAALGSGCGRSEHGGQDKRSGHAGLGEGGVNTDGPATTVHGSQVIDNNPPVICGLVPEGQGNQALRALHARLAVMLEVDGLMAY</sequence>
<dbReference type="Proteomes" id="UP000815325">
    <property type="component" value="Unassembled WGS sequence"/>
</dbReference>
<feature type="region of interest" description="Disordered" evidence="1">
    <location>
        <begin position="164"/>
        <end position="184"/>
    </location>
</feature>
<evidence type="ECO:0000313" key="3">
    <source>
        <dbReference type="Proteomes" id="UP000815325"/>
    </source>
</evidence>
<dbReference type="CDD" id="cd00657">
    <property type="entry name" value="Ferritin_like"/>
    <property type="match status" value="1"/>
</dbReference>
<dbReference type="EMBL" id="MU069718">
    <property type="protein sequence ID" value="KAF5835194.1"/>
    <property type="molecule type" value="Genomic_DNA"/>
</dbReference>
<feature type="region of interest" description="Disordered" evidence="1">
    <location>
        <begin position="670"/>
        <end position="712"/>
    </location>
</feature>
<dbReference type="InterPro" id="IPR007402">
    <property type="entry name" value="DUF455"/>
</dbReference>
<dbReference type="PANTHER" id="PTHR42782:SF4">
    <property type="entry name" value="DUF455 DOMAIN-CONTAINING PROTEIN"/>
    <property type="match status" value="1"/>
</dbReference>
<comment type="caution">
    <text evidence="2">The sequence shown here is derived from an EMBL/GenBank/DDBJ whole genome shotgun (WGS) entry which is preliminary data.</text>
</comment>
<feature type="compositionally biased region" description="Basic residues" evidence="1">
    <location>
        <begin position="564"/>
        <end position="573"/>
    </location>
</feature>
<feature type="compositionally biased region" description="Low complexity" evidence="1">
    <location>
        <begin position="203"/>
        <end position="237"/>
    </location>
</feature>
<proteinExistence type="predicted"/>